<name>A0A1J9Q7L3_9EURO</name>
<keyword evidence="2" id="KW-1185">Reference proteome</keyword>
<organism evidence="1 2">
    <name type="scientific">Emergomyces pasteurianus Ep9510</name>
    <dbReference type="NCBI Taxonomy" id="1447872"/>
    <lineage>
        <taxon>Eukaryota</taxon>
        <taxon>Fungi</taxon>
        <taxon>Dikarya</taxon>
        <taxon>Ascomycota</taxon>
        <taxon>Pezizomycotina</taxon>
        <taxon>Eurotiomycetes</taxon>
        <taxon>Eurotiomycetidae</taxon>
        <taxon>Onygenales</taxon>
        <taxon>Ajellomycetaceae</taxon>
        <taxon>Emergomyces</taxon>
    </lineage>
</organism>
<gene>
    <name evidence="1" type="ORF">AJ78_08011</name>
</gene>
<dbReference type="VEuPathDB" id="FungiDB:AJ78_08011"/>
<dbReference type="Proteomes" id="UP000182235">
    <property type="component" value="Unassembled WGS sequence"/>
</dbReference>
<dbReference type="AlphaFoldDB" id="A0A1J9Q7L3"/>
<evidence type="ECO:0000313" key="1">
    <source>
        <dbReference type="EMBL" id="OJD11157.1"/>
    </source>
</evidence>
<comment type="caution">
    <text evidence="1">The sequence shown here is derived from an EMBL/GenBank/DDBJ whole genome shotgun (WGS) entry which is preliminary data.</text>
</comment>
<evidence type="ECO:0000313" key="2">
    <source>
        <dbReference type="Proteomes" id="UP000182235"/>
    </source>
</evidence>
<reference evidence="1 2" key="1">
    <citation type="submission" date="2015-07" db="EMBL/GenBank/DDBJ databases">
        <title>Emmonsia species relationships and genome sequence.</title>
        <authorList>
            <consortium name="The Broad Institute Genomics Platform"/>
            <person name="Cuomo C.A."/>
            <person name="Munoz J.F."/>
            <person name="Imamovic A."/>
            <person name="Priest M.E."/>
            <person name="Young S."/>
            <person name="Clay O.K."/>
            <person name="McEwen J.G."/>
        </authorList>
    </citation>
    <scope>NUCLEOTIDE SEQUENCE [LARGE SCALE GENOMIC DNA]</scope>
    <source>
        <strain evidence="1 2">UAMH 9510</strain>
    </source>
</reference>
<sequence>MLEEIFQFADERATAGSSAIEDPPGSSLPATSARRLERSFRGILNLPCVFPIPTDNVGNQVVDGMVKARDFEVQNLDLKAS</sequence>
<dbReference type="EMBL" id="LGRN01000599">
    <property type="protein sequence ID" value="OJD11157.1"/>
    <property type="molecule type" value="Genomic_DNA"/>
</dbReference>
<proteinExistence type="predicted"/>
<dbReference type="OrthoDB" id="5069333at2759"/>
<protein>
    <submittedName>
        <fullName evidence="1">Uncharacterized protein</fullName>
    </submittedName>
</protein>
<accession>A0A1J9Q7L3</accession>